<evidence type="ECO:0000256" key="5">
    <source>
        <dbReference type="SAM" id="MobiDB-lite"/>
    </source>
</evidence>
<evidence type="ECO:0000256" key="2">
    <source>
        <dbReference type="ARBA" id="ARBA00022771"/>
    </source>
</evidence>
<feature type="compositionally biased region" description="Low complexity" evidence="5">
    <location>
        <begin position="76"/>
        <end position="90"/>
    </location>
</feature>
<evidence type="ECO:0000313" key="8">
    <source>
        <dbReference type="Proteomes" id="UP000265703"/>
    </source>
</evidence>
<feature type="region of interest" description="Disordered" evidence="5">
    <location>
        <begin position="28"/>
        <end position="102"/>
    </location>
</feature>
<feature type="domain" description="C3H1-type" evidence="6">
    <location>
        <begin position="185"/>
        <end position="213"/>
    </location>
</feature>
<feature type="zinc finger region" description="C3H1-type" evidence="4">
    <location>
        <begin position="158"/>
        <end position="184"/>
    </location>
</feature>
<reference evidence="7 8" key="1">
    <citation type="submission" date="2018-06" db="EMBL/GenBank/DDBJ databases">
        <title>Comparative genomics reveals the genomic features of Rhizophagus irregularis, R. cerebriforme, R. diaphanum and Gigaspora rosea, and their symbiotic lifestyle signature.</title>
        <authorList>
            <person name="Morin E."/>
            <person name="San Clemente H."/>
            <person name="Chen E.C.H."/>
            <person name="De La Providencia I."/>
            <person name="Hainaut M."/>
            <person name="Kuo A."/>
            <person name="Kohler A."/>
            <person name="Murat C."/>
            <person name="Tang N."/>
            <person name="Roy S."/>
            <person name="Loubradou J."/>
            <person name="Henrissat B."/>
            <person name="Grigoriev I.V."/>
            <person name="Corradi N."/>
            <person name="Roux C."/>
            <person name="Martin F.M."/>
        </authorList>
    </citation>
    <scope>NUCLEOTIDE SEQUENCE [LARGE SCALE GENOMIC DNA]</scope>
    <source>
        <strain evidence="7 8">DAOM 227022</strain>
    </source>
</reference>
<gene>
    <name evidence="7" type="ORF">C1645_524739</name>
</gene>
<keyword evidence="3 4" id="KW-0862">Zinc</keyword>
<dbReference type="EMBL" id="QKYT01000070">
    <property type="protein sequence ID" value="RIA94954.1"/>
    <property type="molecule type" value="Genomic_DNA"/>
</dbReference>
<feature type="compositionally biased region" description="Low complexity" evidence="5">
    <location>
        <begin position="51"/>
        <end position="63"/>
    </location>
</feature>
<dbReference type="STRING" id="658196.A0A397TJB0"/>
<dbReference type="SUPFAM" id="SSF90229">
    <property type="entry name" value="CCCH zinc finger"/>
    <property type="match status" value="1"/>
</dbReference>
<dbReference type="PANTHER" id="PTHR46156:SF1">
    <property type="entry name" value="ZINC FINGER CCCH DOMAIN-CONTAINING PROTEIN 3"/>
    <property type="match status" value="1"/>
</dbReference>
<evidence type="ECO:0000259" key="6">
    <source>
        <dbReference type="PROSITE" id="PS50103"/>
    </source>
</evidence>
<evidence type="ECO:0000313" key="7">
    <source>
        <dbReference type="EMBL" id="RIA94954.1"/>
    </source>
</evidence>
<comment type="caution">
    <text evidence="7">The sequence shown here is derived from an EMBL/GenBank/DDBJ whole genome shotgun (WGS) entry which is preliminary data.</text>
</comment>
<dbReference type="GO" id="GO:0005634">
    <property type="term" value="C:nucleus"/>
    <property type="evidence" value="ECO:0007669"/>
    <property type="project" value="TreeGrafter"/>
</dbReference>
<feature type="zinc finger region" description="C3H1-type" evidence="4">
    <location>
        <begin position="185"/>
        <end position="213"/>
    </location>
</feature>
<keyword evidence="8" id="KW-1185">Reference proteome</keyword>
<dbReference type="Proteomes" id="UP000265703">
    <property type="component" value="Unassembled WGS sequence"/>
</dbReference>
<organism evidence="7 8">
    <name type="scientific">Glomus cerebriforme</name>
    <dbReference type="NCBI Taxonomy" id="658196"/>
    <lineage>
        <taxon>Eukaryota</taxon>
        <taxon>Fungi</taxon>
        <taxon>Fungi incertae sedis</taxon>
        <taxon>Mucoromycota</taxon>
        <taxon>Glomeromycotina</taxon>
        <taxon>Glomeromycetes</taxon>
        <taxon>Glomerales</taxon>
        <taxon>Glomeraceae</taxon>
        <taxon>Glomus</taxon>
    </lineage>
</organism>
<evidence type="ECO:0000256" key="1">
    <source>
        <dbReference type="ARBA" id="ARBA00022723"/>
    </source>
</evidence>
<feature type="domain" description="C3H1-type" evidence="6">
    <location>
        <begin position="158"/>
        <end position="184"/>
    </location>
</feature>
<proteinExistence type="predicted"/>
<keyword evidence="1 4" id="KW-0479">Metal-binding</keyword>
<sequence>MPSFNISVESTASNILISPGSQVLNEILEQPAAQKKAPSVTTKPSERRIPTSSSDAKSKSTATEVPSSTKQLSQFDTSINSTTSSPISDSFARPAASKPASNAGASNLFVKTRPNKVVRAELIKNKTTKRAESATSVSRVKEDEHKANKKPKPAFKTKLVNKYCTYYHKYGRCKEGDFCAYKHDPNRVEVCKLWLKGSECTLGEKCPLQHVESAHLIPYCRHFCKGMCLKDDCHYTHVKVSKRAPHCKDFMVGRYCPAGTSCRKKHEWGLYEEPTETESEAGKKRIRDPAEDEVEREKIKKLREEMANGVNPFAAGWTFIPIDD</sequence>
<evidence type="ECO:0000256" key="4">
    <source>
        <dbReference type="PROSITE-ProRule" id="PRU00723"/>
    </source>
</evidence>
<dbReference type="SMART" id="SM00356">
    <property type="entry name" value="ZnF_C3H1"/>
    <property type="match status" value="4"/>
</dbReference>
<dbReference type="PANTHER" id="PTHR46156">
    <property type="entry name" value="CCCH ZINGC FINGER"/>
    <property type="match status" value="1"/>
</dbReference>
<dbReference type="OrthoDB" id="410307at2759"/>
<protein>
    <recommendedName>
        <fullName evidence="6">C3H1-type domain-containing protein</fullName>
    </recommendedName>
</protein>
<feature type="compositionally biased region" description="Polar residues" evidence="5">
    <location>
        <begin position="64"/>
        <end position="75"/>
    </location>
</feature>
<dbReference type="Gene3D" id="4.10.1000.10">
    <property type="entry name" value="Zinc finger, CCCH-type"/>
    <property type="match status" value="2"/>
</dbReference>
<feature type="region of interest" description="Disordered" evidence="5">
    <location>
        <begin position="127"/>
        <end position="150"/>
    </location>
</feature>
<feature type="region of interest" description="Disordered" evidence="5">
    <location>
        <begin position="273"/>
        <end position="293"/>
    </location>
</feature>
<accession>A0A397TJB0</accession>
<dbReference type="InterPro" id="IPR000571">
    <property type="entry name" value="Znf_CCCH"/>
</dbReference>
<keyword evidence="2 4" id="KW-0863">Zinc-finger</keyword>
<feature type="zinc finger region" description="C3H1-type" evidence="4">
    <location>
        <begin position="241"/>
        <end position="269"/>
    </location>
</feature>
<evidence type="ECO:0000256" key="3">
    <source>
        <dbReference type="ARBA" id="ARBA00022833"/>
    </source>
</evidence>
<dbReference type="AlphaFoldDB" id="A0A397TJB0"/>
<dbReference type="PROSITE" id="PS50103">
    <property type="entry name" value="ZF_C3H1"/>
    <property type="match status" value="3"/>
</dbReference>
<dbReference type="GO" id="GO:0008270">
    <property type="term" value="F:zinc ion binding"/>
    <property type="evidence" value="ECO:0007669"/>
    <property type="project" value="UniProtKB-KW"/>
</dbReference>
<name>A0A397TJB0_9GLOM</name>
<dbReference type="InterPro" id="IPR036855">
    <property type="entry name" value="Znf_CCCH_sf"/>
</dbReference>
<feature type="compositionally biased region" description="Basic and acidic residues" evidence="5">
    <location>
        <begin position="280"/>
        <end position="293"/>
    </location>
</feature>
<feature type="domain" description="C3H1-type" evidence="6">
    <location>
        <begin position="241"/>
        <end position="269"/>
    </location>
</feature>